<dbReference type="InterPro" id="IPR004328">
    <property type="entry name" value="BRO1_dom"/>
</dbReference>
<comment type="similarity">
    <text evidence="1">Belongs to the palA/RIM20 family.</text>
</comment>
<dbReference type="Proteomes" id="UP000177625">
    <property type="component" value="Unassembled WGS sequence"/>
</dbReference>
<reference evidence="6" key="1">
    <citation type="submission" date="2016-03" db="EMBL/GenBank/DDBJ databases">
        <authorList>
            <person name="Guldener U."/>
        </authorList>
    </citation>
    <scope>NUCLEOTIDE SEQUENCE [LARGE SCALE GENOMIC DNA]</scope>
</reference>
<keyword evidence="6" id="KW-1185">Reference proteome</keyword>
<gene>
    <name evidence="5" type="ORF">RSE6_05190</name>
</gene>
<dbReference type="CDD" id="cd09241">
    <property type="entry name" value="BRO1_ScRim20-like"/>
    <property type="match status" value="1"/>
</dbReference>
<dbReference type="Pfam" id="PF13949">
    <property type="entry name" value="ALIX_LYPXL_bnd"/>
    <property type="match status" value="1"/>
</dbReference>
<protein>
    <submittedName>
        <fullName evidence="5">Probable pH-response regulator palA protein</fullName>
    </submittedName>
</protein>
<dbReference type="AlphaFoldDB" id="A0A1E1M8D0"/>
<feature type="region of interest" description="Disordered" evidence="3">
    <location>
        <begin position="739"/>
        <end position="838"/>
    </location>
</feature>
<dbReference type="PANTHER" id="PTHR23030">
    <property type="entry name" value="PCD6 INTERACTING PROTEIN-RELATED"/>
    <property type="match status" value="1"/>
</dbReference>
<keyword evidence="2" id="KW-0175">Coiled coil</keyword>
<dbReference type="Gene3D" id="1.20.120.560">
    <property type="entry name" value="alix/aip1 in complex with the ypdl late domain"/>
    <property type="match status" value="1"/>
</dbReference>
<dbReference type="Gene3D" id="1.25.40.280">
    <property type="entry name" value="alix/aip1 like domains"/>
    <property type="match status" value="1"/>
</dbReference>
<proteinExistence type="inferred from homology"/>
<dbReference type="EMBL" id="FJVC01000198">
    <property type="protein sequence ID" value="CZT44935.1"/>
    <property type="molecule type" value="Genomic_DNA"/>
</dbReference>
<organism evidence="5 6">
    <name type="scientific">Rhynchosporium secalis</name>
    <name type="common">Barley scald fungus</name>
    <dbReference type="NCBI Taxonomy" id="38038"/>
    <lineage>
        <taxon>Eukaryota</taxon>
        <taxon>Fungi</taxon>
        <taxon>Dikarya</taxon>
        <taxon>Ascomycota</taxon>
        <taxon>Pezizomycotina</taxon>
        <taxon>Leotiomycetes</taxon>
        <taxon>Helotiales</taxon>
        <taxon>Ploettnerulaceae</taxon>
        <taxon>Rhynchosporium</taxon>
    </lineage>
</organism>
<dbReference type="PROSITE" id="PS51180">
    <property type="entry name" value="BRO1"/>
    <property type="match status" value="1"/>
</dbReference>
<name>A0A1E1M8D0_RHYSE</name>
<dbReference type="InterPro" id="IPR025304">
    <property type="entry name" value="ALIX_V_dom"/>
</dbReference>
<feature type="compositionally biased region" description="Low complexity" evidence="3">
    <location>
        <begin position="807"/>
        <end position="826"/>
    </location>
</feature>
<dbReference type="CDD" id="cd09236">
    <property type="entry name" value="V_AnPalA_UmRIM20_like"/>
    <property type="match status" value="1"/>
</dbReference>
<accession>A0A1E1M8D0</accession>
<dbReference type="SMART" id="SM01041">
    <property type="entry name" value="BRO1"/>
    <property type="match status" value="1"/>
</dbReference>
<dbReference type="PANTHER" id="PTHR23030:SF39">
    <property type="entry name" value="PROGRAMMED CELL DEATH 6-INTERACTING PROTEIN"/>
    <property type="match status" value="1"/>
</dbReference>
<sequence length="838" mass="94092">MASNILSLPFRKTNSVSLSEAIKQYISSKYDQHPDMFKEDLEVIDALRRDAVFVREPHISGIKKISAYAGQLAWMGGKFPIDIGVDFTWYPALGYNTERPNSQNNLKFELANVLYNLAALYSQLAMSSNRGTTEGLRSACNYFCLAAGVISHIKNTVIPELRSTPPEDMDDSTLESLQQLLLAQGQECFWQKAVMDGYKDASIAKLAAKVSDLYGVAGDWGVKSEAISSEWIHHTTAKHHHFAAAAQYRQACDCLEKRKYGEEVARLRDSISCVEEALKEAKYLNKVVLGDLNGLKNKVTEDLKRAEKDNDLIYLNPVPPKSELKTLERAAMAVAKVPKEISDPASFIGDKGEFGPPLFAKLVPFAVHVAASIYEERRDRVVNTNIVEELEILTTKIHDTLSSLNLPGSLQALEKPLGLPPTLTSHAEEIRQADALNRLQRSFSDTAKLKASDDAIFAEGRELLLAEKSENERLLMKYGSDRWTRLDSQSAATKLFDQIGEIDNYLKSANNSDQLVISKFRECEDMLRVLSSTDRDIGNFVPSSRRAAIPPKIEGEVSNLRNCLNELSRLEARRRRKIEALREKAKKDDINSSILAEAARLEREYPSQIVVPAHFEDFFEQRLTKYDADIDGLKKESDEQDRLTAQLEQANQEFVLARKGNTSSREREQALQKLENAYFKYKEIVSNLEVGRKFYNDLAKIVGRFRDGVRSFVYERREEAIRMENDLSLPPLSSLTLRQQQEANPPVPRTYNAPSQPLPQRAQSNDANENDIPAPVPQRARQSPPVVPATWNPEMGIKFGGATAPAQDVNANGQQGQQGWQPAGVQRTWDPNRGFKFG</sequence>
<evidence type="ECO:0000256" key="3">
    <source>
        <dbReference type="SAM" id="MobiDB-lite"/>
    </source>
</evidence>
<dbReference type="Pfam" id="PF03097">
    <property type="entry name" value="BRO1"/>
    <property type="match status" value="1"/>
</dbReference>
<evidence type="ECO:0000259" key="4">
    <source>
        <dbReference type="PROSITE" id="PS51180"/>
    </source>
</evidence>
<dbReference type="Gene3D" id="1.20.140.50">
    <property type="entry name" value="alix/aip1 like domains"/>
    <property type="match status" value="1"/>
</dbReference>
<feature type="domain" description="BRO1" evidence="4">
    <location>
        <begin position="4"/>
        <end position="397"/>
    </location>
</feature>
<evidence type="ECO:0000256" key="1">
    <source>
        <dbReference type="ARBA" id="ARBA00038154"/>
    </source>
</evidence>
<feature type="coiled-coil region" evidence="2">
    <location>
        <begin position="553"/>
        <end position="587"/>
    </location>
</feature>
<evidence type="ECO:0000256" key="2">
    <source>
        <dbReference type="SAM" id="Coils"/>
    </source>
</evidence>
<dbReference type="GO" id="GO:0005768">
    <property type="term" value="C:endosome"/>
    <property type="evidence" value="ECO:0007669"/>
    <property type="project" value="TreeGrafter"/>
</dbReference>
<evidence type="ECO:0000313" key="6">
    <source>
        <dbReference type="Proteomes" id="UP000177625"/>
    </source>
</evidence>
<evidence type="ECO:0000313" key="5">
    <source>
        <dbReference type="EMBL" id="CZT44935.1"/>
    </source>
</evidence>
<dbReference type="InterPro" id="IPR038499">
    <property type="entry name" value="BRO1_sf"/>
</dbReference>